<dbReference type="AlphaFoldDB" id="A0A2Z6G8K0"/>
<dbReference type="FunFam" id="2.20.28.10:FF:000001">
    <property type="entry name" value="Rubredoxin"/>
    <property type="match status" value="1"/>
</dbReference>
<dbReference type="SUPFAM" id="SSF57802">
    <property type="entry name" value="Rubredoxin-like"/>
    <property type="match status" value="1"/>
</dbReference>
<dbReference type="PIRSF" id="PIRSF000071">
    <property type="entry name" value="Rubredoxin"/>
    <property type="match status" value="1"/>
</dbReference>
<feature type="binding site" evidence="9">
    <location>
        <position position="6"/>
    </location>
    <ligand>
        <name>Fe cation</name>
        <dbReference type="ChEBI" id="CHEBI:24875"/>
    </ligand>
</feature>
<evidence type="ECO:0000256" key="2">
    <source>
        <dbReference type="ARBA" id="ARBA00004933"/>
    </source>
</evidence>
<keyword evidence="4 8" id="KW-0813">Transport</keyword>
<dbReference type="InterPro" id="IPR018527">
    <property type="entry name" value="Rubredoxin_Fe_BS"/>
</dbReference>
<evidence type="ECO:0000256" key="7">
    <source>
        <dbReference type="ARBA" id="ARBA00023004"/>
    </source>
</evidence>
<evidence type="ECO:0000256" key="1">
    <source>
        <dbReference type="ARBA" id="ARBA00002792"/>
    </source>
</evidence>
<comment type="cofactor">
    <cofactor evidence="8 9">
        <name>Fe(3+)</name>
        <dbReference type="ChEBI" id="CHEBI:29034"/>
    </cofactor>
    <text evidence="8 9">Binds 1 Fe(3+) ion per subunit.</text>
</comment>
<comment type="function">
    <text evidence="1">Involved in the hydrocarbon hydroxylating system, which transfers electrons from NADH to rubredoxin reductase and then through rubredoxin to alkane 1 monooxygenase.</text>
</comment>
<dbReference type="STRING" id="1188319.OYT1_00616"/>
<evidence type="ECO:0000256" key="6">
    <source>
        <dbReference type="ARBA" id="ARBA00022982"/>
    </source>
</evidence>
<protein>
    <recommendedName>
        <fullName evidence="8">Rubredoxin</fullName>
    </recommendedName>
</protein>
<dbReference type="InterPro" id="IPR050526">
    <property type="entry name" value="Rubredoxin_ET"/>
</dbReference>
<dbReference type="GO" id="GO:0009055">
    <property type="term" value="F:electron transfer activity"/>
    <property type="evidence" value="ECO:0007669"/>
    <property type="project" value="InterPro"/>
</dbReference>
<organism evidence="11 12">
    <name type="scientific">Ferriphaselus amnicola</name>
    <dbReference type="NCBI Taxonomy" id="1188319"/>
    <lineage>
        <taxon>Bacteria</taxon>
        <taxon>Pseudomonadati</taxon>
        <taxon>Pseudomonadota</taxon>
        <taxon>Betaproteobacteria</taxon>
        <taxon>Nitrosomonadales</taxon>
        <taxon>Gallionellaceae</taxon>
        <taxon>Ferriphaselus</taxon>
    </lineage>
</organism>
<comment type="similarity">
    <text evidence="3 8">Belongs to the rubredoxin family.</text>
</comment>
<dbReference type="PROSITE" id="PS00202">
    <property type="entry name" value="RUBREDOXIN"/>
    <property type="match status" value="1"/>
</dbReference>
<dbReference type="OrthoDB" id="9769238at2"/>
<dbReference type="PANTHER" id="PTHR47627">
    <property type="entry name" value="RUBREDOXIN"/>
    <property type="match status" value="1"/>
</dbReference>
<feature type="domain" description="Rubredoxin-like" evidence="10">
    <location>
        <begin position="1"/>
        <end position="52"/>
    </location>
</feature>
<dbReference type="PRINTS" id="PR00163">
    <property type="entry name" value="RUBREDOXIN"/>
</dbReference>
<evidence type="ECO:0000256" key="3">
    <source>
        <dbReference type="ARBA" id="ARBA00005337"/>
    </source>
</evidence>
<accession>A0A2Z6G8K0</accession>
<dbReference type="InterPro" id="IPR024922">
    <property type="entry name" value="Rubredoxin"/>
</dbReference>
<proteinExistence type="inferred from homology"/>
<dbReference type="Pfam" id="PF00301">
    <property type="entry name" value="Rubredoxin"/>
    <property type="match status" value="1"/>
</dbReference>
<comment type="pathway">
    <text evidence="2">Hydrocarbon metabolism; alkane degradation.</text>
</comment>
<dbReference type="GO" id="GO:0043448">
    <property type="term" value="P:alkane catabolic process"/>
    <property type="evidence" value="ECO:0007669"/>
    <property type="project" value="TreeGrafter"/>
</dbReference>
<dbReference type="GO" id="GO:0005506">
    <property type="term" value="F:iron ion binding"/>
    <property type="evidence" value="ECO:0007669"/>
    <property type="project" value="InterPro"/>
</dbReference>
<gene>
    <name evidence="11" type="ORF">OYT1_ch0137</name>
</gene>
<feature type="binding site" evidence="9">
    <location>
        <position position="39"/>
    </location>
    <ligand>
        <name>Fe cation</name>
        <dbReference type="ChEBI" id="CHEBI:24875"/>
    </ligand>
</feature>
<dbReference type="Proteomes" id="UP000033070">
    <property type="component" value="Chromosome"/>
</dbReference>
<evidence type="ECO:0000256" key="9">
    <source>
        <dbReference type="PIRSR" id="PIRSR000071-1"/>
    </source>
</evidence>
<dbReference type="PANTHER" id="PTHR47627:SF1">
    <property type="entry name" value="RUBREDOXIN-1-RELATED"/>
    <property type="match status" value="1"/>
</dbReference>
<keyword evidence="5 8" id="KW-0479">Metal-binding</keyword>
<dbReference type="RefSeq" id="WP_062625818.1">
    <property type="nucleotide sequence ID" value="NZ_AP018738.1"/>
</dbReference>
<evidence type="ECO:0000256" key="4">
    <source>
        <dbReference type="ARBA" id="ARBA00022448"/>
    </source>
</evidence>
<sequence length="54" mass="6105">MKVYECIVCGFVYDEAKGDPEHGIAAGTRWEDVPHEWNCPDCGVAKADFDMREI</sequence>
<dbReference type="InterPro" id="IPR024934">
    <property type="entry name" value="Rubredoxin-like_dom"/>
</dbReference>
<dbReference type="InterPro" id="IPR024935">
    <property type="entry name" value="Rubredoxin_dom"/>
</dbReference>
<evidence type="ECO:0000259" key="10">
    <source>
        <dbReference type="PROSITE" id="PS50903"/>
    </source>
</evidence>
<evidence type="ECO:0000313" key="12">
    <source>
        <dbReference type="Proteomes" id="UP000033070"/>
    </source>
</evidence>
<keyword evidence="6 8" id="KW-0249">Electron transport</keyword>
<keyword evidence="12" id="KW-1185">Reference proteome</keyword>
<keyword evidence="7 8" id="KW-0408">Iron</keyword>
<evidence type="ECO:0000256" key="5">
    <source>
        <dbReference type="ARBA" id="ARBA00022723"/>
    </source>
</evidence>
<reference evidence="11 12" key="1">
    <citation type="submission" date="2018-06" db="EMBL/GenBank/DDBJ databases">
        <title>OYT1 Genome Sequencing.</title>
        <authorList>
            <person name="Kato S."/>
            <person name="Itoh T."/>
            <person name="Ohkuma M."/>
        </authorList>
    </citation>
    <scope>NUCLEOTIDE SEQUENCE [LARGE SCALE GENOMIC DNA]</scope>
    <source>
        <strain evidence="11 12">OYT1</strain>
    </source>
</reference>
<feature type="binding site" evidence="9">
    <location>
        <position position="42"/>
    </location>
    <ligand>
        <name>Fe cation</name>
        <dbReference type="ChEBI" id="CHEBI:24875"/>
    </ligand>
</feature>
<name>A0A2Z6G8K0_9PROT</name>
<evidence type="ECO:0000313" key="11">
    <source>
        <dbReference type="EMBL" id="BBE49713.1"/>
    </source>
</evidence>
<evidence type="ECO:0000256" key="8">
    <source>
        <dbReference type="PIRNR" id="PIRNR000071"/>
    </source>
</evidence>
<dbReference type="PROSITE" id="PS50903">
    <property type="entry name" value="RUBREDOXIN_LIKE"/>
    <property type="match status" value="1"/>
</dbReference>
<dbReference type="Gene3D" id="2.20.28.10">
    <property type="match status" value="1"/>
</dbReference>
<dbReference type="KEGG" id="fam:OYT1_ch0137"/>
<feature type="binding site" evidence="9">
    <location>
        <position position="9"/>
    </location>
    <ligand>
        <name>Fe cation</name>
        <dbReference type="ChEBI" id="CHEBI:24875"/>
    </ligand>
</feature>
<dbReference type="EMBL" id="AP018738">
    <property type="protein sequence ID" value="BBE49713.1"/>
    <property type="molecule type" value="Genomic_DNA"/>
</dbReference>
<dbReference type="CDD" id="cd00730">
    <property type="entry name" value="rubredoxin"/>
    <property type="match status" value="1"/>
</dbReference>